<sequence>MKISGVARRAVVGIVTTAVLTPAIVTAAAAPAVAAMGKGRAQICSQGDYPSQLEFAGTGGFSSFIAAAGTCVKVDIPAGTTRIDVVGSWSNGSTFNMGGFWASAQDNPGWKVYTFGSRANSAATASWRWNRD</sequence>
<dbReference type="EMBL" id="JAMQOL010000059">
    <property type="protein sequence ID" value="MCM4083452.1"/>
    <property type="molecule type" value="Genomic_DNA"/>
</dbReference>
<gene>
    <name evidence="2" type="ORF">LXN57_38485</name>
</gene>
<keyword evidence="3" id="KW-1185">Reference proteome</keyword>
<feature type="chain" id="PRO_5047410778" description="Secreted protein" evidence="1">
    <location>
        <begin position="35"/>
        <end position="132"/>
    </location>
</feature>
<accession>A0ABT0YBM9</accession>
<reference evidence="2 3" key="1">
    <citation type="submission" date="2022-06" db="EMBL/GenBank/DDBJ databases">
        <title>Actinoplanes abujensis sp. nov., isolated from Nigerian arid soil.</title>
        <authorList>
            <person name="Ding P."/>
        </authorList>
    </citation>
    <scope>NUCLEOTIDE SEQUENCE [LARGE SCALE GENOMIC DNA]</scope>
    <source>
        <strain evidence="3">TRM88002</strain>
    </source>
</reference>
<proteinExistence type="predicted"/>
<evidence type="ECO:0000313" key="2">
    <source>
        <dbReference type="EMBL" id="MCM4083452.1"/>
    </source>
</evidence>
<feature type="signal peptide" evidence="1">
    <location>
        <begin position="1"/>
        <end position="34"/>
    </location>
</feature>
<evidence type="ECO:0000256" key="1">
    <source>
        <dbReference type="SAM" id="SignalP"/>
    </source>
</evidence>
<name>A0ABT0YBM9_9ACTN</name>
<evidence type="ECO:0008006" key="4">
    <source>
        <dbReference type="Google" id="ProtNLM"/>
    </source>
</evidence>
<keyword evidence="1" id="KW-0732">Signal</keyword>
<dbReference type="Proteomes" id="UP001523216">
    <property type="component" value="Unassembled WGS sequence"/>
</dbReference>
<evidence type="ECO:0000313" key="3">
    <source>
        <dbReference type="Proteomes" id="UP001523216"/>
    </source>
</evidence>
<protein>
    <recommendedName>
        <fullName evidence="4">Secreted protein</fullName>
    </recommendedName>
</protein>
<dbReference type="RefSeq" id="WP_251803151.1">
    <property type="nucleotide sequence ID" value="NZ_JAMQOL010000059.1"/>
</dbReference>
<organism evidence="2 3">
    <name type="scientific">Paractinoplanes hotanensis</name>
    <dbReference type="NCBI Taxonomy" id="2906497"/>
    <lineage>
        <taxon>Bacteria</taxon>
        <taxon>Bacillati</taxon>
        <taxon>Actinomycetota</taxon>
        <taxon>Actinomycetes</taxon>
        <taxon>Micromonosporales</taxon>
        <taxon>Micromonosporaceae</taxon>
        <taxon>Paractinoplanes</taxon>
    </lineage>
</organism>
<comment type="caution">
    <text evidence="2">The sequence shown here is derived from an EMBL/GenBank/DDBJ whole genome shotgun (WGS) entry which is preliminary data.</text>
</comment>